<protein>
    <submittedName>
        <fullName evidence="2">Uncharacterized protein</fullName>
    </submittedName>
</protein>
<feature type="chain" id="PRO_5042883800" evidence="1">
    <location>
        <begin position="16"/>
        <end position="472"/>
    </location>
</feature>
<feature type="signal peptide" evidence="1">
    <location>
        <begin position="1"/>
        <end position="15"/>
    </location>
</feature>
<keyword evidence="1" id="KW-0732">Signal</keyword>
<sequence>MKTVILACLVAFVVAQEKRQFLPGHGFHDVLEISHCQRQSTTQLCDQCCRSAHFTVSLEERGCENLCKRSHHDKRQLGHGGHGIQFPDLAEISQCQQQSTTELCNHCCRSAYFALPLEETACETLCQADHNKRQLLGHGFHDVLEISHCQRQSTTQLCDQCCRSAHFTVSLEERGCENLCQRTHHDKKRLLIDILHLYHYKEISHCWQQSTTELCDQCCRSSHFNLPSEERYCKTQCNRTQHDKRQLPGHGFHDVLEISHCQRQSTTQLCDQCCRSSHFTVSLEERGCENLCQRTHHNKRRFLPGSFPHDLLVSAHCHRQNTTELCDQCCKSSHFTVSLDKRRCETMCNTTQHDKRQLLGHGFHDLELFRQCQRESSTASCTRCCHAADFHVDAEQRGCDTLCRATHHGNKRQVFGHAFLDLDREIIRQCLNEDMKASCTDCCHAADFYHDEDEQECVRQCAVTHHGNEGKR</sequence>
<dbReference type="Proteomes" id="UP001374579">
    <property type="component" value="Unassembled WGS sequence"/>
</dbReference>
<dbReference type="EMBL" id="JBAMIC010000004">
    <property type="protein sequence ID" value="KAK7108513.1"/>
    <property type="molecule type" value="Genomic_DNA"/>
</dbReference>
<name>A0AAN9GGX8_9CAEN</name>
<keyword evidence="3" id="KW-1185">Reference proteome</keyword>
<comment type="caution">
    <text evidence="2">The sequence shown here is derived from an EMBL/GenBank/DDBJ whole genome shotgun (WGS) entry which is preliminary data.</text>
</comment>
<accession>A0AAN9GGX8</accession>
<organism evidence="2 3">
    <name type="scientific">Littorina saxatilis</name>
    <dbReference type="NCBI Taxonomy" id="31220"/>
    <lineage>
        <taxon>Eukaryota</taxon>
        <taxon>Metazoa</taxon>
        <taxon>Spiralia</taxon>
        <taxon>Lophotrochozoa</taxon>
        <taxon>Mollusca</taxon>
        <taxon>Gastropoda</taxon>
        <taxon>Caenogastropoda</taxon>
        <taxon>Littorinimorpha</taxon>
        <taxon>Littorinoidea</taxon>
        <taxon>Littorinidae</taxon>
        <taxon>Littorina</taxon>
    </lineage>
</organism>
<gene>
    <name evidence="2" type="ORF">V1264_016248</name>
</gene>
<evidence type="ECO:0000256" key="1">
    <source>
        <dbReference type="SAM" id="SignalP"/>
    </source>
</evidence>
<evidence type="ECO:0000313" key="3">
    <source>
        <dbReference type="Proteomes" id="UP001374579"/>
    </source>
</evidence>
<evidence type="ECO:0000313" key="2">
    <source>
        <dbReference type="EMBL" id="KAK7108513.1"/>
    </source>
</evidence>
<proteinExistence type="predicted"/>
<reference evidence="2 3" key="1">
    <citation type="submission" date="2024-02" db="EMBL/GenBank/DDBJ databases">
        <title>Chromosome-scale genome assembly of the rough periwinkle Littorina saxatilis.</title>
        <authorList>
            <person name="De Jode A."/>
            <person name="Faria R."/>
            <person name="Formenti G."/>
            <person name="Sims Y."/>
            <person name="Smith T.P."/>
            <person name="Tracey A."/>
            <person name="Wood J.M.D."/>
            <person name="Zagrodzka Z.B."/>
            <person name="Johannesson K."/>
            <person name="Butlin R.K."/>
            <person name="Leder E.H."/>
        </authorList>
    </citation>
    <scope>NUCLEOTIDE SEQUENCE [LARGE SCALE GENOMIC DNA]</scope>
    <source>
        <strain evidence="2">Snail1</strain>
        <tissue evidence="2">Muscle</tissue>
    </source>
</reference>
<dbReference type="AlphaFoldDB" id="A0AAN9GGX8"/>